<feature type="compositionally biased region" description="Basic and acidic residues" evidence="1">
    <location>
        <begin position="445"/>
        <end position="463"/>
    </location>
</feature>
<protein>
    <recommendedName>
        <fullName evidence="4">MBD domain-containing protein</fullName>
    </recommendedName>
</protein>
<reference evidence="2 3" key="1">
    <citation type="submission" date="2019-07" db="EMBL/GenBank/DDBJ databases">
        <authorList>
            <person name="Jastrzebski P J."/>
            <person name="Paukszto L."/>
            <person name="Jastrzebski P J."/>
        </authorList>
    </citation>
    <scope>NUCLEOTIDE SEQUENCE [LARGE SCALE GENOMIC DNA]</scope>
    <source>
        <strain evidence="2 3">WMS-il1</strain>
    </source>
</reference>
<feature type="region of interest" description="Disordered" evidence="1">
    <location>
        <begin position="353"/>
        <end position="491"/>
    </location>
</feature>
<evidence type="ECO:0000256" key="1">
    <source>
        <dbReference type="SAM" id="MobiDB-lite"/>
    </source>
</evidence>
<accession>A0A564Z5C0</accession>
<feature type="compositionally biased region" description="Polar residues" evidence="1">
    <location>
        <begin position="380"/>
        <end position="423"/>
    </location>
</feature>
<feature type="compositionally biased region" description="Low complexity" evidence="1">
    <location>
        <begin position="632"/>
        <end position="645"/>
    </location>
</feature>
<feature type="region of interest" description="Disordered" evidence="1">
    <location>
        <begin position="133"/>
        <end position="157"/>
    </location>
</feature>
<feature type="compositionally biased region" description="Polar residues" evidence="1">
    <location>
        <begin position="137"/>
        <end position="157"/>
    </location>
</feature>
<dbReference type="Proteomes" id="UP000321570">
    <property type="component" value="Unassembled WGS sequence"/>
</dbReference>
<feature type="compositionally biased region" description="Low complexity" evidence="1">
    <location>
        <begin position="364"/>
        <end position="379"/>
    </location>
</feature>
<feature type="compositionally biased region" description="Polar residues" evidence="1">
    <location>
        <begin position="433"/>
        <end position="444"/>
    </location>
</feature>
<dbReference type="AlphaFoldDB" id="A0A564Z5C0"/>
<feature type="region of interest" description="Disordered" evidence="1">
    <location>
        <begin position="632"/>
        <end position="651"/>
    </location>
</feature>
<gene>
    <name evidence="2" type="ORF">WMSIL1_LOCUS12371</name>
</gene>
<sequence>MFPRYFPYGQSSSVPNLNNLLGLGLSLPLDTTSIAPAQDFSSILLSAQAGLSNAAQFQAATSQYFLPQTNQFLTGLPLTNTVNPLMNPQLSLSQMLPLFNPTLLQQQAQQLQSSEVSKSSTDNSDAHTIVRAPVLYGNSSSGNTTSQASKESAKTSPPEQIVASYAAAAQAAAIAHRQPLSNAAEVFLNTAASAASTLASLNGTGVTTAKNRLRRTSIGGYSTPLSVSAPVSTSTVPAASAESVKNSKPPLPWNSTWTRMVDRQAEVVVYISPGGSRLKSVADVRTHLESFLPADKASAISDDSINASFCFDATKESRCISAPDDSIFVFPEDEPTKATICDLDAANNVATNDLSSTAEPPFPTNYTTPTSPTPQLTTSNAGDTSVTMSTANNTPSGTPALTSAESETVATSMNANGEESSPGRTLKRPAPESESTNVEIGTESSEVKKSENLTECTEKKMGVEGENSAEPATKLSKLESEPSLSSSTVQISHSLPPLSDVAQTSFVARSMARAGGPTTVIPSVVPSVLPPTTSAAANPYALMQHLVSIQQQQQALLASAGLIQPVMDAAAQQQQLLEQIKQQQMLASTALFLQQQNQHHLQLQQQLQAVYASAIQQQQNQQALQQQQALLQQQQQNSNSAGNQQPGSTGQ</sequence>
<evidence type="ECO:0000313" key="3">
    <source>
        <dbReference type="Proteomes" id="UP000321570"/>
    </source>
</evidence>
<name>A0A564Z5C0_HYMDI</name>
<keyword evidence="3" id="KW-1185">Reference proteome</keyword>
<dbReference type="EMBL" id="CABIJS010000611">
    <property type="protein sequence ID" value="VUZ54203.1"/>
    <property type="molecule type" value="Genomic_DNA"/>
</dbReference>
<evidence type="ECO:0008006" key="4">
    <source>
        <dbReference type="Google" id="ProtNLM"/>
    </source>
</evidence>
<organism evidence="2 3">
    <name type="scientific">Hymenolepis diminuta</name>
    <name type="common">Rat tapeworm</name>
    <dbReference type="NCBI Taxonomy" id="6216"/>
    <lineage>
        <taxon>Eukaryota</taxon>
        <taxon>Metazoa</taxon>
        <taxon>Spiralia</taxon>
        <taxon>Lophotrochozoa</taxon>
        <taxon>Platyhelminthes</taxon>
        <taxon>Cestoda</taxon>
        <taxon>Eucestoda</taxon>
        <taxon>Cyclophyllidea</taxon>
        <taxon>Hymenolepididae</taxon>
        <taxon>Hymenolepis</taxon>
    </lineage>
</organism>
<evidence type="ECO:0000313" key="2">
    <source>
        <dbReference type="EMBL" id="VUZ54203.1"/>
    </source>
</evidence>
<proteinExistence type="predicted"/>